<dbReference type="Pfam" id="PF25954">
    <property type="entry name" value="Beta-barrel_RND_2"/>
    <property type="match status" value="1"/>
</dbReference>
<dbReference type="PANTHER" id="PTHR30097">
    <property type="entry name" value="CATION EFFLUX SYSTEM PROTEIN CUSB"/>
    <property type="match status" value="1"/>
</dbReference>
<evidence type="ECO:0000259" key="6">
    <source>
        <dbReference type="Pfam" id="PF25954"/>
    </source>
</evidence>
<dbReference type="InterPro" id="IPR058649">
    <property type="entry name" value="CzcB_C"/>
</dbReference>
<keyword evidence="3" id="KW-0732">Signal</keyword>
<evidence type="ECO:0000259" key="5">
    <source>
        <dbReference type="Pfam" id="PF25919"/>
    </source>
</evidence>
<dbReference type="Pfam" id="PF25975">
    <property type="entry name" value="CzcB_C"/>
    <property type="match status" value="1"/>
</dbReference>
<dbReference type="Gene3D" id="2.40.50.320">
    <property type="entry name" value="Copper binding periplasmic protein CusF"/>
    <property type="match status" value="1"/>
</dbReference>
<dbReference type="FunFam" id="2.40.420.20:FF:000003">
    <property type="entry name" value="Cation efflux system protein cusB"/>
    <property type="match status" value="1"/>
</dbReference>
<feature type="domain" description="CzcB-like C-terminal circularly permuted SH3-like" evidence="7">
    <location>
        <begin position="344"/>
        <end position="404"/>
    </location>
</feature>
<dbReference type="GO" id="GO:0015679">
    <property type="term" value="P:plasma membrane copper ion transport"/>
    <property type="evidence" value="ECO:0007669"/>
    <property type="project" value="TreeGrafter"/>
</dbReference>
<evidence type="ECO:0000256" key="2">
    <source>
        <dbReference type="ARBA" id="ARBA00022448"/>
    </source>
</evidence>
<dbReference type="Pfam" id="PF11604">
    <property type="entry name" value="CusF_Ec"/>
    <property type="match status" value="1"/>
</dbReference>
<keyword evidence="4" id="KW-0406">Ion transport</keyword>
<dbReference type="RefSeq" id="WP_121240404.1">
    <property type="nucleotide sequence ID" value="NZ_BHVV01000002.1"/>
</dbReference>
<organism evidence="8 9">
    <name type="scientific">Sulfurisoma sediminicola</name>
    <dbReference type="NCBI Taxonomy" id="1381557"/>
    <lineage>
        <taxon>Bacteria</taxon>
        <taxon>Pseudomonadati</taxon>
        <taxon>Pseudomonadota</taxon>
        <taxon>Betaproteobacteria</taxon>
        <taxon>Nitrosomonadales</taxon>
        <taxon>Sterolibacteriaceae</taxon>
        <taxon>Sulfurisoma</taxon>
    </lineage>
</organism>
<dbReference type="Proteomes" id="UP000268908">
    <property type="component" value="Unassembled WGS sequence"/>
</dbReference>
<dbReference type="Pfam" id="PF25919">
    <property type="entry name" value="BSH_CusB"/>
    <property type="match status" value="1"/>
</dbReference>
<dbReference type="AlphaFoldDB" id="A0A497XKK9"/>
<name>A0A497XKK9_9PROT</name>
<evidence type="ECO:0000256" key="4">
    <source>
        <dbReference type="ARBA" id="ARBA00023065"/>
    </source>
</evidence>
<dbReference type="EMBL" id="RCCI01000004">
    <property type="protein sequence ID" value="RLJ68513.1"/>
    <property type="molecule type" value="Genomic_DNA"/>
</dbReference>
<dbReference type="SUPFAM" id="SSF111369">
    <property type="entry name" value="HlyD-like secretion proteins"/>
    <property type="match status" value="1"/>
</dbReference>
<reference evidence="8 9" key="1">
    <citation type="submission" date="2018-10" db="EMBL/GenBank/DDBJ databases">
        <title>Genomic Encyclopedia of Type Strains, Phase IV (KMG-IV): sequencing the most valuable type-strain genomes for metagenomic binning, comparative biology and taxonomic classification.</title>
        <authorList>
            <person name="Goeker M."/>
        </authorList>
    </citation>
    <scope>NUCLEOTIDE SEQUENCE [LARGE SCALE GENOMIC DNA]</scope>
    <source>
        <strain evidence="8 9">DSM 26916</strain>
    </source>
</reference>
<accession>A0A497XKK9</accession>
<dbReference type="GO" id="GO:0016020">
    <property type="term" value="C:membrane"/>
    <property type="evidence" value="ECO:0007669"/>
    <property type="project" value="InterPro"/>
</dbReference>
<dbReference type="InterPro" id="IPR051909">
    <property type="entry name" value="MFP_Cation_Efflux"/>
</dbReference>
<evidence type="ECO:0000256" key="1">
    <source>
        <dbReference type="ARBA" id="ARBA00009477"/>
    </source>
</evidence>
<dbReference type="InterPro" id="IPR058790">
    <property type="entry name" value="BSH_CusB"/>
</dbReference>
<feature type="domain" description="CusB-like barrel-sandwich hybrid" evidence="5">
    <location>
        <begin position="129"/>
        <end position="257"/>
    </location>
</feature>
<dbReference type="FunFam" id="2.40.30.170:FF:000010">
    <property type="entry name" value="Efflux RND transporter periplasmic adaptor subunit"/>
    <property type="match status" value="1"/>
</dbReference>
<dbReference type="Gene3D" id="2.40.50.100">
    <property type="match status" value="1"/>
</dbReference>
<evidence type="ECO:0000313" key="8">
    <source>
        <dbReference type="EMBL" id="RLJ68513.1"/>
    </source>
</evidence>
<protein>
    <submittedName>
        <fullName evidence="8">Cu(I)/Ag(I) efflux system membrane fusion protein</fullName>
    </submittedName>
</protein>
<evidence type="ECO:0000313" key="9">
    <source>
        <dbReference type="Proteomes" id="UP000268908"/>
    </source>
</evidence>
<feature type="domain" description="CusB-like beta-barrel" evidence="6">
    <location>
        <begin position="262"/>
        <end position="337"/>
    </location>
</feature>
<gene>
    <name evidence="8" type="ORF">DFR35_1075</name>
</gene>
<evidence type="ECO:0000259" key="7">
    <source>
        <dbReference type="Pfam" id="PF25975"/>
    </source>
</evidence>
<dbReference type="OrthoDB" id="9806939at2"/>
<dbReference type="InterPro" id="IPR058792">
    <property type="entry name" value="Beta-barrel_RND_2"/>
</dbReference>
<dbReference type="PANTHER" id="PTHR30097:SF15">
    <property type="entry name" value="CATION EFFLUX SYSTEM PROTEIN CUSB"/>
    <property type="match status" value="1"/>
</dbReference>
<comment type="similarity">
    <text evidence="1">Belongs to the membrane fusion protein (MFP) (TC 8.A.1) family.</text>
</comment>
<sequence length="501" mass="53322">MKTSAVAAFALVVAIAAGAGYWAGGQKKAPSGDTASAAAPAAPAGKKLLYYRNPMGLPDTSQTPKKDSMGMDYIPVYEGEDEGGGNEVKVSTAKVQKLGVKVEAASLRELSRPIRAAGRVEVDERRLHNVAPKFEGWVEKLHVNATGQPVAKGQPLFEAYSPELVSAQREYQLAAQGLAALKDAPPDAQASMRRLADAALARLSNWDISSEQIERLKSGGEATRTLTYRAPAGGVVLEKKAVAGMRFMPGEMLFQIADTGGIWVIADVFERDIGSLSVGQKASVRINAYPDKIFEGRIAYIYPTLKAETRTVPIRVELANPGGLLRPAMYASVEVGSGSTAKVVTVPTSAVIDSGTRQTILVQKGEGRFEPREVKLGARGDDYVEVKDGVQEGEQVVVAANFLIDSESNLKAALGGMSEPTKASVSHQTVGTLDAIDSKAGTVTVTHEPVASLKWPAMTMEFVPANPSLVAGFKPGAAISFEFVERKPGEWVITKLESRKR</sequence>
<dbReference type="GO" id="GO:0060003">
    <property type="term" value="P:copper ion export"/>
    <property type="evidence" value="ECO:0007669"/>
    <property type="project" value="TreeGrafter"/>
</dbReference>
<keyword evidence="9" id="KW-1185">Reference proteome</keyword>
<comment type="caution">
    <text evidence="8">The sequence shown here is derived from an EMBL/GenBank/DDBJ whole genome shotgun (WGS) entry which is preliminary data.</text>
</comment>
<dbReference type="NCBIfam" id="TIGR01730">
    <property type="entry name" value="RND_mfp"/>
    <property type="match status" value="1"/>
</dbReference>
<dbReference type="Gene3D" id="2.40.30.170">
    <property type="match status" value="1"/>
</dbReference>
<evidence type="ECO:0000256" key="3">
    <source>
        <dbReference type="ARBA" id="ARBA00022729"/>
    </source>
</evidence>
<dbReference type="InterPro" id="IPR021647">
    <property type="entry name" value="CusF_Ec"/>
</dbReference>
<dbReference type="InterPro" id="IPR006143">
    <property type="entry name" value="RND_pump_MFP"/>
</dbReference>
<proteinExistence type="inferred from homology"/>
<dbReference type="GO" id="GO:0046914">
    <property type="term" value="F:transition metal ion binding"/>
    <property type="evidence" value="ECO:0007669"/>
    <property type="project" value="TreeGrafter"/>
</dbReference>
<keyword evidence="2" id="KW-0813">Transport</keyword>
<dbReference type="InterPro" id="IPR042230">
    <property type="entry name" value="CusF_sf"/>
</dbReference>
<dbReference type="GO" id="GO:0022857">
    <property type="term" value="F:transmembrane transporter activity"/>
    <property type="evidence" value="ECO:0007669"/>
    <property type="project" value="InterPro"/>
</dbReference>
<dbReference type="GO" id="GO:0030288">
    <property type="term" value="C:outer membrane-bounded periplasmic space"/>
    <property type="evidence" value="ECO:0007669"/>
    <property type="project" value="TreeGrafter"/>
</dbReference>
<dbReference type="Gene3D" id="2.40.420.20">
    <property type="match status" value="1"/>
</dbReference>